<evidence type="ECO:0000313" key="1">
    <source>
        <dbReference type="EMBL" id="KAH6627929.1"/>
    </source>
</evidence>
<dbReference type="Proteomes" id="UP000724584">
    <property type="component" value="Unassembled WGS sequence"/>
</dbReference>
<organism evidence="1 2">
    <name type="scientific">Chaetomium tenue</name>
    <dbReference type="NCBI Taxonomy" id="1854479"/>
    <lineage>
        <taxon>Eukaryota</taxon>
        <taxon>Fungi</taxon>
        <taxon>Dikarya</taxon>
        <taxon>Ascomycota</taxon>
        <taxon>Pezizomycotina</taxon>
        <taxon>Sordariomycetes</taxon>
        <taxon>Sordariomycetidae</taxon>
        <taxon>Sordariales</taxon>
        <taxon>Chaetomiaceae</taxon>
        <taxon>Chaetomium</taxon>
    </lineage>
</organism>
<proteinExistence type="predicted"/>
<gene>
    <name evidence="1" type="ORF">F5144DRAFT_594053</name>
</gene>
<accession>A0ACB7P429</accession>
<keyword evidence="2" id="KW-1185">Reference proteome</keyword>
<comment type="caution">
    <text evidence="1">The sequence shown here is derived from an EMBL/GenBank/DDBJ whole genome shotgun (WGS) entry which is preliminary data.</text>
</comment>
<dbReference type="EMBL" id="JAGIZQ010000005">
    <property type="protein sequence ID" value="KAH6627929.1"/>
    <property type="molecule type" value="Genomic_DNA"/>
</dbReference>
<reference evidence="1 2" key="1">
    <citation type="journal article" date="2021" name="Nat. Commun.">
        <title>Genetic determinants of endophytism in the Arabidopsis root mycobiome.</title>
        <authorList>
            <person name="Mesny F."/>
            <person name="Miyauchi S."/>
            <person name="Thiergart T."/>
            <person name="Pickel B."/>
            <person name="Atanasova L."/>
            <person name="Karlsson M."/>
            <person name="Huettel B."/>
            <person name="Barry K.W."/>
            <person name="Haridas S."/>
            <person name="Chen C."/>
            <person name="Bauer D."/>
            <person name="Andreopoulos W."/>
            <person name="Pangilinan J."/>
            <person name="LaButti K."/>
            <person name="Riley R."/>
            <person name="Lipzen A."/>
            <person name="Clum A."/>
            <person name="Drula E."/>
            <person name="Henrissat B."/>
            <person name="Kohler A."/>
            <person name="Grigoriev I.V."/>
            <person name="Martin F.M."/>
            <person name="Hacquard S."/>
        </authorList>
    </citation>
    <scope>NUCLEOTIDE SEQUENCE [LARGE SCALE GENOMIC DNA]</scope>
    <source>
        <strain evidence="1 2">MPI-SDFR-AT-0079</strain>
    </source>
</reference>
<sequence>MGFVISHPPLDPTPTADAGAQPSQVLTILETVSHKPKDEGGGPVVVRCSLNSERSTIYIAKIYDGFQYALAEPGESGCDCMYLADMHYSREAAAYESIPARFQGSISLPTGASTANGFHRAGWWRTIPFSLLPDGWSTGGWVPQIPAAI</sequence>
<name>A0ACB7P429_9PEZI</name>
<evidence type="ECO:0000313" key="2">
    <source>
        <dbReference type="Proteomes" id="UP000724584"/>
    </source>
</evidence>
<protein>
    <submittedName>
        <fullName evidence="1">Uncharacterized protein</fullName>
    </submittedName>
</protein>